<dbReference type="PANTHER" id="PTHR23503:SF127">
    <property type="entry name" value="FI08437P-RELATED"/>
    <property type="match status" value="1"/>
</dbReference>
<evidence type="ECO:0000256" key="1">
    <source>
        <dbReference type="ARBA" id="ARBA00004141"/>
    </source>
</evidence>
<feature type="domain" description="Major facilitator superfamily (MFS) profile" evidence="6">
    <location>
        <begin position="45"/>
        <end position="479"/>
    </location>
</feature>
<feature type="transmembrane region" description="Helical" evidence="5">
    <location>
        <begin position="454"/>
        <end position="475"/>
    </location>
</feature>
<evidence type="ECO:0000313" key="7">
    <source>
        <dbReference type="EMBL" id="JAS12553.1"/>
    </source>
</evidence>
<dbReference type="GO" id="GO:0015149">
    <property type="term" value="F:hexose transmembrane transporter activity"/>
    <property type="evidence" value="ECO:0007669"/>
    <property type="project" value="TreeGrafter"/>
</dbReference>
<feature type="transmembrane region" description="Helical" evidence="5">
    <location>
        <begin position="426"/>
        <end position="448"/>
    </location>
</feature>
<sequence>MDVEDLPGHNHGPLPSPITHSFPHINKPHVHHHKHTWSTRLILAAGAISLGSSIPLGYNIGIINVQSKPIDDWLKAIIVLEHDFHFTISEEVLKYIFAFGGIVGSILSLWLADHLGRKNSILFSNFITIFSCILCVVTPSTQAVEVLLIARLLSGVSSGMVTSIAPMYLLELSPLRLKGAMGATFTLGLAVGIFCSHILGLTTVLGTRESWSVLLALQGVFILMSWLLLMFLPESPRFLYSVKGMKQNAIMELSALRGVTLKQAEIELKDHNAPIGDPWTLRRLISLQDLRVQLAVLCVLFVGQQFTGIEYVLNNSLEHFEDINLDDGVNARIAGFFIYMIHCFLSVVMLYIVNKCRRKRLLVVSCSLSGLCLILITISLTFKTDWWPTISVISLLLYVSSFTIGLQPIPYFMGAEMFDVGPRSSAMAVGSAVHWLSRLAALLLLSTLQSLLQQYIFLIFAFVTAFVAVFTQWCLPETKLNLRRKSLPHAAPKRVSFQDEDP</sequence>
<dbReference type="InterPro" id="IPR045263">
    <property type="entry name" value="GLUT"/>
</dbReference>
<dbReference type="PANTHER" id="PTHR23503">
    <property type="entry name" value="SOLUTE CARRIER FAMILY 2"/>
    <property type="match status" value="1"/>
</dbReference>
<feature type="transmembrane region" description="Helical" evidence="5">
    <location>
        <begin position="333"/>
        <end position="354"/>
    </location>
</feature>
<feature type="transmembrane region" description="Helical" evidence="5">
    <location>
        <begin position="361"/>
        <end position="380"/>
    </location>
</feature>
<dbReference type="InterPro" id="IPR020846">
    <property type="entry name" value="MFS_dom"/>
</dbReference>
<dbReference type="PRINTS" id="PR00171">
    <property type="entry name" value="SUGRTRNSPORT"/>
</dbReference>
<dbReference type="InterPro" id="IPR005829">
    <property type="entry name" value="Sugar_transporter_CS"/>
</dbReference>
<dbReference type="InterPro" id="IPR036259">
    <property type="entry name" value="MFS_trans_sf"/>
</dbReference>
<gene>
    <name evidence="7" type="ORF">g.18467</name>
</gene>
<dbReference type="InterPro" id="IPR003663">
    <property type="entry name" value="Sugar/inositol_transpt"/>
</dbReference>
<feature type="transmembrane region" description="Helical" evidence="5">
    <location>
        <begin position="92"/>
        <end position="112"/>
    </location>
</feature>
<dbReference type="PROSITE" id="PS50850">
    <property type="entry name" value="MFS"/>
    <property type="match status" value="1"/>
</dbReference>
<dbReference type="GO" id="GO:0016020">
    <property type="term" value="C:membrane"/>
    <property type="evidence" value="ECO:0007669"/>
    <property type="project" value="UniProtKB-SubCell"/>
</dbReference>
<dbReference type="EMBL" id="GEDC01024745">
    <property type="protein sequence ID" value="JAS12553.1"/>
    <property type="molecule type" value="Transcribed_RNA"/>
</dbReference>
<feature type="transmembrane region" description="Helical" evidence="5">
    <location>
        <begin position="211"/>
        <end position="232"/>
    </location>
</feature>
<protein>
    <recommendedName>
        <fullName evidence="6">Major facilitator superfamily (MFS) profile domain-containing protein</fullName>
    </recommendedName>
</protein>
<comment type="subcellular location">
    <subcellularLocation>
        <location evidence="1">Membrane</location>
        <topology evidence="1">Multi-pass membrane protein</topology>
    </subcellularLocation>
</comment>
<accession>A0A1B6CGP2</accession>
<dbReference type="Pfam" id="PF00083">
    <property type="entry name" value="Sugar_tr"/>
    <property type="match status" value="1"/>
</dbReference>
<dbReference type="InterPro" id="IPR005828">
    <property type="entry name" value="MFS_sugar_transport-like"/>
</dbReference>
<evidence type="ECO:0000256" key="4">
    <source>
        <dbReference type="ARBA" id="ARBA00023136"/>
    </source>
</evidence>
<feature type="transmembrane region" description="Helical" evidence="5">
    <location>
        <begin position="182"/>
        <end position="205"/>
    </location>
</feature>
<feature type="transmembrane region" description="Helical" evidence="5">
    <location>
        <begin position="146"/>
        <end position="170"/>
    </location>
</feature>
<dbReference type="PROSITE" id="PS00216">
    <property type="entry name" value="SUGAR_TRANSPORT_1"/>
    <property type="match status" value="1"/>
</dbReference>
<evidence type="ECO:0000259" key="6">
    <source>
        <dbReference type="PROSITE" id="PS50850"/>
    </source>
</evidence>
<organism evidence="7">
    <name type="scientific">Clastoptera arizonana</name>
    <name type="common">Arizona spittle bug</name>
    <dbReference type="NCBI Taxonomy" id="38151"/>
    <lineage>
        <taxon>Eukaryota</taxon>
        <taxon>Metazoa</taxon>
        <taxon>Ecdysozoa</taxon>
        <taxon>Arthropoda</taxon>
        <taxon>Hexapoda</taxon>
        <taxon>Insecta</taxon>
        <taxon>Pterygota</taxon>
        <taxon>Neoptera</taxon>
        <taxon>Paraneoptera</taxon>
        <taxon>Hemiptera</taxon>
        <taxon>Auchenorrhyncha</taxon>
        <taxon>Cercopoidea</taxon>
        <taxon>Clastopteridae</taxon>
        <taxon>Clastoptera</taxon>
    </lineage>
</organism>
<evidence type="ECO:0000256" key="3">
    <source>
        <dbReference type="ARBA" id="ARBA00022989"/>
    </source>
</evidence>
<feature type="transmembrane region" description="Helical" evidence="5">
    <location>
        <begin position="121"/>
        <end position="140"/>
    </location>
</feature>
<proteinExistence type="predicted"/>
<dbReference type="PROSITE" id="PS00217">
    <property type="entry name" value="SUGAR_TRANSPORT_2"/>
    <property type="match status" value="1"/>
</dbReference>
<name>A0A1B6CGP2_9HEMI</name>
<feature type="transmembrane region" description="Helical" evidence="5">
    <location>
        <begin position="386"/>
        <end position="406"/>
    </location>
</feature>
<evidence type="ECO:0000256" key="5">
    <source>
        <dbReference type="SAM" id="Phobius"/>
    </source>
</evidence>
<dbReference type="AlphaFoldDB" id="A0A1B6CGP2"/>
<dbReference type="Gene3D" id="1.20.1250.20">
    <property type="entry name" value="MFS general substrate transporter like domains"/>
    <property type="match status" value="1"/>
</dbReference>
<reference evidence="7" key="1">
    <citation type="submission" date="2015-12" db="EMBL/GenBank/DDBJ databases">
        <title>De novo transcriptome assembly of four potential Pierce s Disease insect vectors from Arizona vineyards.</title>
        <authorList>
            <person name="Tassone E.E."/>
        </authorList>
    </citation>
    <scope>NUCLEOTIDE SEQUENCE</scope>
</reference>
<keyword evidence="3 5" id="KW-1133">Transmembrane helix</keyword>
<evidence type="ECO:0000256" key="2">
    <source>
        <dbReference type="ARBA" id="ARBA00022692"/>
    </source>
</evidence>
<keyword evidence="4 5" id="KW-0472">Membrane</keyword>
<keyword evidence="2 5" id="KW-0812">Transmembrane</keyword>
<dbReference type="SUPFAM" id="SSF103473">
    <property type="entry name" value="MFS general substrate transporter"/>
    <property type="match status" value="1"/>
</dbReference>
<feature type="transmembrane region" description="Helical" evidence="5">
    <location>
        <begin position="41"/>
        <end position="63"/>
    </location>
</feature>